<dbReference type="EMBL" id="JBGMDY010000009">
    <property type="protein sequence ID" value="KAL2322063.1"/>
    <property type="molecule type" value="Genomic_DNA"/>
</dbReference>
<sequence length="212" mass="24153">MGSEIDTKSILTIFSSSPVLATRDLLPPPGQAPPPPPGEAQPQPRLVRRLPQFYPPRGMAPKIPDDPLLRYSSKDHQEPKDGAPNKPLESKQRYETKGKCHSRHDFLFLIIHNLDNGAEFVLDSHRLREVSTSLHLTMEEFELTLGHPSIVHELMRPHTTITHHSLRFKDTSSERGGRRPTTTKRCRSSYWRRLCEVVREALQGGECFVQQP</sequence>
<feature type="compositionally biased region" description="Basic and acidic residues" evidence="1">
    <location>
        <begin position="63"/>
        <end position="94"/>
    </location>
</feature>
<dbReference type="AlphaFoldDB" id="A0ABD1LEW2"/>
<evidence type="ECO:0000256" key="1">
    <source>
        <dbReference type="SAM" id="MobiDB-lite"/>
    </source>
</evidence>
<protein>
    <submittedName>
        <fullName evidence="2">Uncharacterized protein</fullName>
    </submittedName>
</protein>
<accession>A0ABD1LEW2</accession>
<proteinExistence type="predicted"/>
<evidence type="ECO:0000313" key="3">
    <source>
        <dbReference type="Proteomes" id="UP001603857"/>
    </source>
</evidence>
<dbReference type="Proteomes" id="UP001603857">
    <property type="component" value="Unassembled WGS sequence"/>
</dbReference>
<gene>
    <name evidence="2" type="ORF">Fmac_026442</name>
</gene>
<feature type="region of interest" description="Disordered" evidence="1">
    <location>
        <begin position="21"/>
        <end position="94"/>
    </location>
</feature>
<reference evidence="2 3" key="1">
    <citation type="submission" date="2024-08" db="EMBL/GenBank/DDBJ databases">
        <title>Insights into the chromosomal genome structure of Flemingia macrophylla.</title>
        <authorList>
            <person name="Ding Y."/>
            <person name="Zhao Y."/>
            <person name="Bi W."/>
            <person name="Wu M."/>
            <person name="Zhao G."/>
            <person name="Gong Y."/>
            <person name="Li W."/>
            <person name="Zhang P."/>
        </authorList>
    </citation>
    <scope>NUCLEOTIDE SEQUENCE [LARGE SCALE GENOMIC DNA]</scope>
    <source>
        <strain evidence="2">DYQJB</strain>
        <tissue evidence="2">Leaf</tissue>
    </source>
</reference>
<comment type="caution">
    <text evidence="2">The sequence shown here is derived from an EMBL/GenBank/DDBJ whole genome shotgun (WGS) entry which is preliminary data.</text>
</comment>
<name>A0ABD1LEW2_9FABA</name>
<evidence type="ECO:0000313" key="2">
    <source>
        <dbReference type="EMBL" id="KAL2322063.1"/>
    </source>
</evidence>
<keyword evidence="3" id="KW-1185">Reference proteome</keyword>
<organism evidence="2 3">
    <name type="scientific">Flemingia macrophylla</name>
    <dbReference type="NCBI Taxonomy" id="520843"/>
    <lineage>
        <taxon>Eukaryota</taxon>
        <taxon>Viridiplantae</taxon>
        <taxon>Streptophyta</taxon>
        <taxon>Embryophyta</taxon>
        <taxon>Tracheophyta</taxon>
        <taxon>Spermatophyta</taxon>
        <taxon>Magnoliopsida</taxon>
        <taxon>eudicotyledons</taxon>
        <taxon>Gunneridae</taxon>
        <taxon>Pentapetalae</taxon>
        <taxon>rosids</taxon>
        <taxon>fabids</taxon>
        <taxon>Fabales</taxon>
        <taxon>Fabaceae</taxon>
        <taxon>Papilionoideae</taxon>
        <taxon>50 kb inversion clade</taxon>
        <taxon>NPAAA clade</taxon>
        <taxon>indigoferoid/millettioid clade</taxon>
        <taxon>Phaseoleae</taxon>
        <taxon>Flemingia</taxon>
    </lineage>
</organism>
<feature type="compositionally biased region" description="Pro residues" evidence="1">
    <location>
        <begin position="26"/>
        <end position="39"/>
    </location>
</feature>